<name>F7NIB0_9FIRM</name>
<organism evidence="2 3">
    <name type="scientific">Acetonema longum DSM 6540</name>
    <dbReference type="NCBI Taxonomy" id="1009370"/>
    <lineage>
        <taxon>Bacteria</taxon>
        <taxon>Bacillati</taxon>
        <taxon>Bacillota</taxon>
        <taxon>Negativicutes</taxon>
        <taxon>Acetonemataceae</taxon>
        <taxon>Acetonema</taxon>
    </lineage>
</organism>
<comment type="caution">
    <text evidence="2">The sequence shown here is derived from an EMBL/GenBank/DDBJ whole genome shotgun (WGS) entry which is preliminary data.</text>
</comment>
<accession>F7NIB0</accession>
<dbReference type="eggNOG" id="COG0584">
    <property type="taxonomic scope" value="Bacteria"/>
</dbReference>
<protein>
    <submittedName>
        <fullName evidence="2">Glycerophosphoryl diester phosphodiesterase</fullName>
    </submittedName>
</protein>
<dbReference type="PANTHER" id="PTHR46211">
    <property type="entry name" value="GLYCEROPHOSPHORYL DIESTER PHOSPHODIESTERASE"/>
    <property type="match status" value="1"/>
</dbReference>
<dbReference type="RefSeq" id="WP_004094886.1">
    <property type="nucleotide sequence ID" value="NZ_AFGF01000072.1"/>
</dbReference>
<reference evidence="2 3" key="1">
    <citation type="journal article" date="2011" name="EMBO J.">
        <title>Structural diversity of bacterial flagellar motors.</title>
        <authorList>
            <person name="Chen S."/>
            <person name="Beeby M."/>
            <person name="Murphy G.E."/>
            <person name="Leadbetter J.R."/>
            <person name="Hendrixson D.R."/>
            <person name="Briegel A."/>
            <person name="Li Z."/>
            <person name="Shi J."/>
            <person name="Tocheva E.I."/>
            <person name="Muller A."/>
            <person name="Dobro M.J."/>
            <person name="Jensen G.J."/>
        </authorList>
    </citation>
    <scope>NUCLEOTIDE SEQUENCE [LARGE SCALE GENOMIC DNA]</scope>
    <source>
        <strain evidence="2 3">DSM 6540</strain>
    </source>
</reference>
<dbReference type="SUPFAM" id="SSF51695">
    <property type="entry name" value="PLC-like phosphodiesterases"/>
    <property type="match status" value="1"/>
</dbReference>
<dbReference type="EMBL" id="AFGF01000072">
    <property type="protein sequence ID" value="EGO64216.1"/>
    <property type="molecule type" value="Genomic_DNA"/>
</dbReference>
<dbReference type="STRING" id="1009370.ALO_09044"/>
<dbReference type="Proteomes" id="UP000003240">
    <property type="component" value="Unassembled WGS sequence"/>
</dbReference>
<sequence length="242" mass="26551">MNPCVAHRGWSGDAPENTLAAIALAAADPDISMIEIDVQLSRDGVPVVIHDNCLDRTTNGSGRVKDFTADELRRLDAGSWFSPAFAGQIIPLLSEVLELTQGKKLLDIEIKTLPGLYPGLEEKAVELIRKFDMQDQVVLTSFDHYAVAKAKALAPEIKAGPLVSGRPLKLVEMVEELGGSVLAIDYEYLTAETARTMHERGIQVVAWTVNSLADIRAVAELHPAIQICTNYPQHWKQVCRGW</sequence>
<evidence type="ECO:0000313" key="3">
    <source>
        <dbReference type="Proteomes" id="UP000003240"/>
    </source>
</evidence>
<gene>
    <name evidence="2" type="ORF">ALO_09044</name>
</gene>
<feature type="domain" description="GP-PDE" evidence="1">
    <location>
        <begin position="2"/>
        <end position="239"/>
    </location>
</feature>
<dbReference type="OrthoDB" id="384721at2"/>
<dbReference type="PANTHER" id="PTHR46211:SF1">
    <property type="entry name" value="GLYCEROPHOSPHODIESTER PHOSPHODIESTERASE, CYTOPLASMIC"/>
    <property type="match status" value="1"/>
</dbReference>
<dbReference type="Pfam" id="PF03009">
    <property type="entry name" value="GDPD"/>
    <property type="match status" value="1"/>
</dbReference>
<dbReference type="PROSITE" id="PS51704">
    <property type="entry name" value="GP_PDE"/>
    <property type="match status" value="1"/>
</dbReference>
<dbReference type="GO" id="GO:0008081">
    <property type="term" value="F:phosphoric diester hydrolase activity"/>
    <property type="evidence" value="ECO:0007669"/>
    <property type="project" value="InterPro"/>
</dbReference>
<keyword evidence="3" id="KW-1185">Reference proteome</keyword>
<dbReference type="Gene3D" id="3.20.20.190">
    <property type="entry name" value="Phosphatidylinositol (PI) phosphodiesterase"/>
    <property type="match status" value="1"/>
</dbReference>
<evidence type="ECO:0000313" key="2">
    <source>
        <dbReference type="EMBL" id="EGO64216.1"/>
    </source>
</evidence>
<proteinExistence type="predicted"/>
<dbReference type="InterPro" id="IPR030395">
    <property type="entry name" value="GP_PDE_dom"/>
</dbReference>
<dbReference type="AlphaFoldDB" id="F7NIB0"/>
<dbReference type="GO" id="GO:0006629">
    <property type="term" value="P:lipid metabolic process"/>
    <property type="evidence" value="ECO:0007669"/>
    <property type="project" value="InterPro"/>
</dbReference>
<evidence type="ECO:0000259" key="1">
    <source>
        <dbReference type="PROSITE" id="PS51704"/>
    </source>
</evidence>
<dbReference type="InterPro" id="IPR017946">
    <property type="entry name" value="PLC-like_Pdiesterase_TIM-brl"/>
</dbReference>